<comment type="caution">
    <text evidence="1">The sequence shown here is derived from an EMBL/GenBank/DDBJ whole genome shotgun (WGS) entry which is preliminary data.</text>
</comment>
<dbReference type="Proteomes" id="UP000003163">
    <property type="component" value="Unassembled WGS sequence"/>
</dbReference>
<dbReference type="AlphaFoldDB" id="J9D1W3"/>
<dbReference type="EMBL" id="AFBI03000138">
    <property type="protein sequence ID" value="EJW01554.1"/>
    <property type="molecule type" value="Genomic_DNA"/>
</dbReference>
<evidence type="ECO:0000313" key="2">
    <source>
        <dbReference type="Proteomes" id="UP000003163"/>
    </source>
</evidence>
<dbReference type="InParanoid" id="J9D1W3"/>
<reference evidence="1 2" key="1">
    <citation type="submission" date="2011-08" db="EMBL/GenBank/DDBJ databases">
        <authorList>
            <person name="Liu Z.J."/>
            <person name="Shi F.L."/>
            <person name="Lu J.Q."/>
            <person name="Li M."/>
            <person name="Wang Z.L."/>
        </authorList>
    </citation>
    <scope>NUCLEOTIDE SEQUENCE [LARGE SCALE GENOMIC DNA]</scope>
    <source>
        <strain evidence="1 2">USNM 41457</strain>
    </source>
</reference>
<name>J9D1W3_EDHAE</name>
<keyword evidence="2" id="KW-1185">Reference proteome</keyword>
<organism evidence="1 2">
    <name type="scientific">Edhazardia aedis (strain USNM 41457)</name>
    <name type="common">Microsporidian parasite</name>
    <dbReference type="NCBI Taxonomy" id="1003232"/>
    <lineage>
        <taxon>Eukaryota</taxon>
        <taxon>Fungi</taxon>
        <taxon>Fungi incertae sedis</taxon>
        <taxon>Microsporidia</taxon>
        <taxon>Edhazardia</taxon>
    </lineage>
</organism>
<proteinExistence type="predicted"/>
<evidence type="ECO:0000313" key="1">
    <source>
        <dbReference type="EMBL" id="EJW01554.1"/>
    </source>
</evidence>
<protein>
    <submittedName>
        <fullName evidence="1">Uncharacterized protein</fullName>
    </submittedName>
</protein>
<gene>
    <name evidence="1" type="ORF">EDEG_03881</name>
</gene>
<dbReference type="HOGENOM" id="CLU_1189906_0_0_1"/>
<sequence>MLKNWHLVFKNKCLIKILKKCNFRRIVCFFTRNVDRNENLNFENAVNENNSYDLRILFNDIIVTTDDLKDLLLNSSYLTISEVLFSRGFFINSQIGRFHEFPNIARRIETELSNWGITIPEDMIDSVDFFFKEDPLQMSDSFFATSDKLVIFKCHISGITRNPQVGNNLREINYYPSADFLTDAWQRLKKRLGPEFHSYFSYKEKERFFTSKFILKNFYDISLRIREEAWIIE</sequence>
<dbReference type="VEuPathDB" id="MicrosporidiaDB:EDEG_03881"/>
<reference evidence="2" key="2">
    <citation type="submission" date="2015-07" db="EMBL/GenBank/DDBJ databases">
        <title>Contrasting host-pathogen interactions and genome evolution in two generalist and specialist microsporidian pathogens of mosquitoes.</title>
        <authorList>
            <consortium name="The Broad Institute Genomics Platform"/>
            <consortium name="The Broad Institute Genome Sequencing Center for Infectious Disease"/>
            <person name="Cuomo C.A."/>
            <person name="Sanscrainte N.D."/>
            <person name="Goldberg J.M."/>
            <person name="Heiman D."/>
            <person name="Young S."/>
            <person name="Zeng Q."/>
            <person name="Becnel J.J."/>
            <person name="Birren B.W."/>
        </authorList>
    </citation>
    <scope>NUCLEOTIDE SEQUENCE [LARGE SCALE GENOMIC DNA]</scope>
    <source>
        <strain evidence="2">USNM 41457</strain>
    </source>
</reference>
<accession>J9D1W3</accession>